<name>A0A9W9EVH2_9EURO</name>
<dbReference type="PANTHER" id="PTHR42748:SF8">
    <property type="entry name" value="NMRA-LIKE FAMILY PROTEIN (AFU_ORTHOLOGUE AFUA_8G01860)"/>
    <property type="match status" value="1"/>
</dbReference>
<dbReference type="InterPro" id="IPR051164">
    <property type="entry name" value="NmrA-like_oxidored"/>
</dbReference>
<evidence type="ECO:0000256" key="2">
    <source>
        <dbReference type="ARBA" id="ARBA00022857"/>
    </source>
</evidence>
<organism evidence="4 5">
    <name type="scientific">Penicillium angulare</name>
    <dbReference type="NCBI Taxonomy" id="116970"/>
    <lineage>
        <taxon>Eukaryota</taxon>
        <taxon>Fungi</taxon>
        <taxon>Dikarya</taxon>
        <taxon>Ascomycota</taxon>
        <taxon>Pezizomycotina</taxon>
        <taxon>Eurotiomycetes</taxon>
        <taxon>Eurotiomycetidae</taxon>
        <taxon>Eurotiales</taxon>
        <taxon>Aspergillaceae</taxon>
        <taxon>Penicillium</taxon>
    </lineage>
</organism>
<reference evidence="4" key="1">
    <citation type="submission" date="2022-11" db="EMBL/GenBank/DDBJ databases">
        <authorList>
            <person name="Petersen C."/>
        </authorList>
    </citation>
    <scope>NUCLEOTIDE SEQUENCE</scope>
    <source>
        <strain evidence="4">IBT 30069</strain>
    </source>
</reference>
<dbReference type="InterPro" id="IPR036291">
    <property type="entry name" value="NAD(P)-bd_dom_sf"/>
</dbReference>
<sequence>MSSPRTVIVFGPTGQIGSVAALTAHGEGAKVILAMRDPSKPIPILDGLSAGRVQADLTKPETVSTAVRQTGAKHAFIYIAHGGNDGMRGSITALKDAGIESVVFLSSFTIEKDIRDVSPTELIPYIHAQVEISLDEIFAGNSVSVRPGYFASNSLQMKSDCLAGEVKLPNPDALFDWIAPADIGRVCGKILAHGSEERVVPLVGPHKLTYHKVVAGIGRVLGKDIKITKVEGEEAVDVMCAKLHVPRHFAEWFVANITGDSSDISHSPDYTKAVENIWKYNKEPVTFEQWLKENKALFVD</sequence>
<dbReference type="AlphaFoldDB" id="A0A9W9EVH2"/>
<dbReference type="Pfam" id="PF05368">
    <property type="entry name" value="NmrA"/>
    <property type="match status" value="1"/>
</dbReference>
<dbReference type="InterPro" id="IPR008030">
    <property type="entry name" value="NmrA-like"/>
</dbReference>
<keyword evidence="2" id="KW-0521">NADP</keyword>
<dbReference type="SUPFAM" id="SSF51735">
    <property type="entry name" value="NAD(P)-binding Rossmann-fold domains"/>
    <property type="match status" value="1"/>
</dbReference>
<dbReference type="PANTHER" id="PTHR42748">
    <property type="entry name" value="NITROGEN METABOLITE REPRESSION PROTEIN NMRA FAMILY MEMBER"/>
    <property type="match status" value="1"/>
</dbReference>
<protein>
    <recommendedName>
        <fullName evidence="3">NmrA-like domain-containing protein</fullName>
    </recommendedName>
</protein>
<proteinExistence type="inferred from homology"/>
<evidence type="ECO:0000313" key="5">
    <source>
        <dbReference type="Proteomes" id="UP001149165"/>
    </source>
</evidence>
<reference evidence="4" key="2">
    <citation type="journal article" date="2023" name="IMA Fungus">
        <title>Comparative genomic study of the Penicillium genus elucidates a diverse pangenome and 15 lateral gene transfer events.</title>
        <authorList>
            <person name="Petersen C."/>
            <person name="Sorensen T."/>
            <person name="Nielsen M.R."/>
            <person name="Sondergaard T.E."/>
            <person name="Sorensen J.L."/>
            <person name="Fitzpatrick D.A."/>
            <person name="Frisvad J.C."/>
            <person name="Nielsen K.L."/>
        </authorList>
    </citation>
    <scope>NUCLEOTIDE SEQUENCE</scope>
    <source>
        <strain evidence="4">IBT 30069</strain>
    </source>
</reference>
<gene>
    <name evidence="4" type="ORF">N7456_012232</name>
</gene>
<comment type="similarity">
    <text evidence="1">Belongs to the NmrA-type oxidoreductase family.</text>
</comment>
<dbReference type="EMBL" id="JAPQKH010000007">
    <property type="protein sequence ID" value="KAJ5088616.1"/>
    <property type="molecule type" value="Genomic_DNA"/>
</dbReference>
<dbReference type="Gene3D" id="3.40.50.720">
    <property type="entry name" value="NAD(P)-binding Rossmann-like Domain"/>
    <property type="match status" value="1"/>
</dbReference>
<evidence type="ECO:0000256" key="1">
    <source>
        <dbReference type="ARBA" id="ARBA00006328"/>
    </source>
</evidence>
<evidence type="ECO:0000259" key="3">
    <source>
        <dbReference type="Pfam" id="PF05368"/>
    </source>
</evidence>
<keyword evidence="5" id="KW-1185">Reference proteome</keyword>
<dbReference type="OrthoDB" id="419598at2759"/>
<comment type="caution">
    <text evidence="4">The sequence shown here is derived from an EMBL/GenBank/DDBJ whole genome shotgun (WGS) entry which is preliminary data.</text>
</comment>
<dbReference type="Proteomes" id="UP001149165">
    <property type="component" value="Unassembled WGS sequence"/>
</dbReference>
<evidence type="ECO:0000313" key="4">
    <source>
        <dbReference type="EMBL" id="KAJ5088616.1"/>
    </source>
</evidence>
<feature type="domain" description="NmrA-like" evidence="3">
    <location>
        <begin position="5"/>
        <end position="290"/>
    </location>
</feature>
<dbReference type="GO" id="GO:0005634">
    <property type="term" value="C:nucleus"/>
    <property type="evidence" value="ECO:0007669"/>
    <property type="project" value="TreeGrafter"/>
</dbReference>
<accession>A0A9W9EVH2</accession>